<evidence type="ECO:0000256" key="1">
    <source>
        <dbReference type="SAM" id="MobiDB-lite"/>
    </source>
</evidence>
<protein>
    <submittedName>
        <fullName evidence="2">Uncharacterized protein</fullName>
    </submittedName>
</protein>
<dbReference type="InParanoid" id="A0A409VFF6"/>
<feature type="region of interest" description="Disordered" evidence="1">
    <location>
        <begin position="415"/>
        <end position="436"/>
    </location>
</feature>
<reference evidence="2 3" key="1">
    <citation type="journal article" date="2018" name="Evol. Lett.">
        <title>Horizontal gene cluster transfer increased hallucinogenic mushroom diversity.</title>
        <authorList>
            <person name="Reynolds H.T."/>
            <person name="Vijayakumar V."/>
            <person name="Gluck-Thaler E."/>
            <person name="Korotkin H.B."/>
            <person name="Matheny P.B."/>
            <person name="Slot J.C."/>
        </authorList>
    </citation>
    <scope>NUCLEOTIDE SEQUENCE [LARGE SCALE GENOMIC DNA]</scope>
    <source>
        <strain evidence="2 3">2629</strain>
    </source>
</reference>
<keyword evidence="3" id="KW-1185">Reference proteome</keyword>
<sequence>MESIDALQPILPPELISLIIDFITSGTPRSRLHREQVASLNACSLVCKSLVPLCRRYIFETVTVEFEIGLRSRVDHLIHFLDSRPHIRPYIRHLILGSGPEDWDFQRPPPSSRDIIRLSDLNVQILLDLPAVDSITCLQPSFPPIPVNDSPESIDFCIMIIETYARKGMLRSVAARSRFDIPFHEIHARTSLQSLRLERSSIPQFSFPTLKNLTLQGVHLHLSNLYLFPNLESLDCTNTLIPPADVDEVSLPKTSRQWPSFKLKSLRLRQISNNYASTSHVNGVQRLLLYFRNSAQECNVQPFSHLTALFVTLQQGELVESVAHLLGELPALQELTFQIAPILRVVPSDLMKKLHNANHPLSLRYLPSLPDMNAIPIHEDNRILDFIESHMNHHESMTVNRLLLYERLMQTSVASPTQQPQAVGSGKKKASNTSTSSGSIRVFMQVWKRIMSTLRSRHILESEAIKEVEIFVTGWPSKGNKPKKASRRDGYSILSGETALGSIMGVFVKDIDNPKRARVTIALLDTVPA</sequence>
<comment type="caution">
    <text evidence="2">The sequence shown here is derived from an EMBL/GenBank/DDBJ whole genome shotgun (WGS) entry which is preliminary data.</text>
</comment>
<evidence type="ECO:0000313" key="2">
    <source>
        <dbReference type="EMBL" id="PPQ64979.1"/>
    </source>
</evidence>
<dbReference type="OrthoDB" id="2745898at2759"/>
<accession>A0A409VFF6</accession>
<dbReference type="EMBL" id="NHTK01006079">
    <property type="protein sequence ID" value="PPQ64979.1"/>
    <property type="molecule type" value="Genomic_DNA"/>
</dbReference>
<organism evidence="2 3">
    <name type="scientific">Panaeolus cyanescens</name>
    <dbReference type="NCBI Taxonomy" id="181874"/>
    <lineage>
        <taxon>Eukaryota</taxon>
        <taxon>Fungi</taxon>
        <taxon>Dikarya</taxon>
        <taxon>Basidiomycota</taxon>
        <taxon>Agaricomycotina</taxon>
        <taxon>Agaricomycetes</taxon>
        <taxon>Agaricomycetidae</taxon>
        <taxon>Agaricales</taxon>
        <taxon>Agaricineae</taxon>
        <taxon>Galeropsidaceae</taxon>
        <taxon>Panaeolus</taxon>
    </lineage>
</organism>
<dbReference type="SUPFAM" id="SSF52047">
    <property type="entry name" value="RNI-like"/>
    <property type="match status" value="1"/>
</dbReference>
<name>A0A409VFF6_9AGAR</name>
<gene>
    <name evidence="2" type="ORF">CVT24_008167</name>
</gene>
<evidence type="ECO:0000313" key="3">
    <source>
        <dbReference type="Proteomes" id="UP000284842"/>
    </source>
</evidence>
<dbReference type="AlphaFoldDB" id="A0A409VFF6"/>
<proteinExistence type="predicted"/>
<dbReference type="Proteomes" id="UP000284842">
    <property type="component" value="Unassembled WGS sequence"/>
</dbReference>